<feature type="transmembrane region" description="Helical" evidence="1">
    <location>
        <begin position="187"/>
        <end position="208"/>
    </location>
</feature>
<dbReference type="OrthoDB" id="1820101at2"/>
<accession>A0A011V634</accession>
<name>A0A011V634_RUMAL</name>
<feature type="transmembrane region" description="Helical" evidence="1">
    <location>
        <begin position="154"/>
        <end position="175"/>
    </location>
</feature>
<dbReference type="Proteomes" id="UP000021369">
    <property type="component" value="Unassembled WGS sequence"/>
</dbReference>
<keyword evidence="1" id="KW-1133">Transmembrane helix</keyword>
<keyword evidence="3" id="KW-1185">Reference proteome</keyword>
<comment type="caution">
    <text evidence="2">The sequence shown here is derived from an EMBL/GenBank/DDBJ whole genome shotgun (WGS) entry which is preliminary data.</text>
</comment>
<gene>
    <name evidence="2" type="ORF">RASY3_02190</name>
</gene>
<dbReference type="AlphaFoldDB" id="A0A011V634"/>
<proteinExistence type="predicted"/>
<sequence length="221" mass="25620">MTDDKKQKLKKVITGKGSHGLFIGRIMHCDGDDKTVIGHTALCHIIFRTFSWIIFDISFLRMLFVYHKFPKETGVHFKSIREMTAGMSAAERLHEILHTYQPYDVTGNRILVFYPFFVSAAALLLGGWTIILLRRIVSRRTAENSGLKLRVISGLQIAFDISAFIVTLYFCGIWADRVIRQFPMRMLFTYIYGFGVLVIFFDLIIFAVDMKLTYRKKEEEK</sequence>
<evidence type="ECO:0000313" key="2">
    <source>
        <dbReference type="EMBL" id="EXM40987.1"/>
    </source>
</evidence>
<protein>
    <submittedName>
        <fullName evidence="2">Uncharacterized protein</fullName>
    </submittedName>
</protein>
<reference evidence="2 3" key="1">
    <citation type="submission" date="2013-06" db="EMBL/GenBank/DDBJ databases">
        <title>Rumen cellulosomics: divergent fiber-degrading strategies revealed by comparative genome-wide analysis of six Ruminococcal strains.</title>
        <authorList>
            <person name="Dassa B."/>
            <person name="Borovok I."/>
            <person name="Lamed R."/>
            <person name="Flint H."/>
            <person name="Yeoman C.J."/>
            <person name="White B."/>
            <person name="Bayer E.A."/>
        </authorList>
    </citation>
    <scope>NUCLEOTIDE SEQUENCE [LARGE SCALE GENOMIC DNA]</scope>
    <source>
        <strain evidence="2 3">SY3</strain>
    </source>
</reference>
<evidence type="ECO:0000256" key="1">
    <source>
        <dbReference type="SAM" id="Phobius"/>
    </source>
</evidence>
<keyword evidence="1" id="KW-0812">Transmembrane</keyword>
<evidence type="ECO:0000313" key="3">
    <source>
        <dbReference type="Proteomes" id="UP000021369"/>
    </source>
</evidence>
<dbReference type="PATRIC" id="fig|1341156.4.peg.161"/>
<organism evidence="2 3">
    <name type="scientific">Ruminococcus albus SY3</name>
    <dbReference type="NCBI Taxonomy" id="1341156"/>
    <lineage>
        <taxon>Bacteria</taxon>
        <taxon>Bacillati</taxon>
        <taxon>Bacillota</taxon>
        <taxon>Clostridia</taxon>
        <taxon>Eubacteriales</taxon>
        <taxon>Oscillospiraceae</taxon>
        <taxon>Ruminococcus</taxon>
    </lineage>
</organism>
<keyword evidence="1" id="KW-0472">Membrane</keyword>
<feature type="transmembrane region" description="Helical" evidence="1">
    <location>
        <begin position="112"/>
        <end position="133"/>
    </location>
</feature>
<dbReference type="RefSeq" id="WP_037284764.1">
    <property type="nucleotide sequence ID" value="NZ_JEOB01000001.1"/>
</dbReference>
<dbReference type="EMBL" id="JEOB01000001">
    <property type="protein sequence ID" value="EXM40987.1"/>
    <property type="molecule type" value="Genomic_DNA"/>
</dbReference>